<keyword evidence="1" id="KW-1133">Transmembrane helix</keyword>
<protein>
    <submittedName>
        <fullName evidence="2">Uncharacterized protein</fullName>
    </submittedName>
</protein>
<organism evidence="2 3">
    <name type="scientific">Ceratodon purpureus</name>
    <name type="common">Fire moss</name>
    <name type="synonym">Dicranum purpureum</name>
    <dbReference type="NCBI Taxonomy" id="3225"/>
    <lineage>
        <taxon>Eukaryota</taxon>
        <taxon>Viridiplantae</taxon>
        <taxon>Streptophyta</taxon>
        <taxon>Embryophyta</taxon>
        <taxon>Bryophyta</taxon>
        <taxon>Bryophytina</taxon>
        <taxon>Bryopsida</taxon>
        <taxon>Dicranidae</taxon>
        <taxon>Pseudoditrichales</taxon>
        <taxon>Ditrichaceae</taxon>
        <taxon>Ceratodon</taxon>
    </lineage>
</organism>
<evidence type="ECO:0000313" key="3">
    <source>
        <dbReference type="Proteomes" id="UP000822688"/>
    </source>
</evidence>
<keyword evidence="3" id="KW-1185">Reference proteome</keyword>
<keyword evidence="1" id="KW-0812">Transmembrane</keyword>
<evidence type="ECO:0000313" key="2">
    <source>
        <dbReference type="EMBL" id="KAG0562865.1"/>
    </source>
</evidence>
<reference evidence="2" key="1">
    <citation type="submission" date="2020-06" db="EMBL/GenBank/DDBJ databases">
        <title>WGS assembly of Ceratodon purpureus strain R40.</title>
        <authorList>
            <person name="Carey S.B."/>
            <person name="Jenkins J."/>
            <person name="Shu S."/>
            <person name="Lovell J.T."/>
            <person name="Sreedasyam A."/>
            <person name="Maumus F."/>
            <person name="Tiley G.P."/>
            <person name="Fernandez-Pozo N."/>
            <person name="Barry K."/>
            <person name="Chen C."/>
            <person name="Wang M."/>
            <person name="Lipzen A."/>
            <person name="Daum C."/>
            <person name="Saski C.A."/>
            <person name="Payton A.C."/>
            <person name="Mcbreen J.C."/>
            <person name="Conrad R.E."/>
            <person name="Kollar L.M."/>
            <person name="Olsson S."/>
            <person name="Huttunen S."/>
            <person name="Landis J.B."/>
            <person name="Wickett N.J."/>
            <person name="Johnson M.G."/>
            <person name="Rensing S.A."/>
            <person name="Grimwood J."/>
            <person name="Schmutz J."/>
            <person name="Mcdaniel S.F."/>
        </authorList>
    </citation>
    <scope>NUCLEOTIDE SEQUENCE</scope>
    <source>
        <strain evidence="2">R40</strain>
    </source>
</reference>
<accession>A0A8T0GWT6</accession>
<evidence type="ECO:0000256" key="1">
    <source>
        <dbReference type="SAM" id="Phobius"/>
    </source>
</evidence>
<name>A0A8T0GWT6_CERPU</name>
<gene>
    <name evidence="2" type="ORF">KC19_9G177600</name>
</gene>
<proteinExistence type="predicted"/>
<dbReference type="Proteomes" id="UP000822688">
    <property type="component" value="Chromosome 9"/>
</dbReference>
<comment type="caution">
    <text evidence="2">The sequence shown here is derived from an EMBL/GenBank/DDBJ whole genome shotgun (WGS) entry which is preliminary data.</text>
</comment>
<feature type="transmembrane region" description="Helical" evidence="1">
    <location>
        <begin position="20"/>
        <end position="40"/>
    </location>
</feature>
<dbReference type="EMBL" id="CM026430">
    <property type="protein sequence ID" value="KAG0562865.1"/>
    <property type="molecule type" value="Genomic_DNA"/>
</dbReference>
<dbReference type="AlphaFoldDB" id="A0A8T0GWT6"/>
<keyword evidence="1" id="KW-0472">Membrane</keyword>
<sequence length="87" mass="10169">MSLAFSLENMSYQSPAFSYNWPVVSYIFCIVEFLFLLHCCRGKSRRMQPTQNFSRASVSELEMGSVETISLARRNDETKWKIQARFT</sequence>